<dbReference type="AlphaFoldDB" id="A0A0L9URF5"/>
<proteinExistence type="predicted"/>
<protein>
    <submittedName>
        <fullName evidence="3">Uncharacterized protein</fullName>
    </submittedName>
</protein>
<keyword evidence="2" id="KW-0812">Transmembrane</keyword>
<keyword evidence="2" id="KW-1133">Transmembrane helix</keyword>
<gene>
    <name evidence="3" type="ORF">LR48_Vigan06g047800</name>
</gene>
<feature type="region of interest" description="Disordered" evidence="1">
    <location>
        <begin position="1"/>
        <end position="26"/>
    </location>
</feature>
<sequence>MGETSVQDQPEHVPKDPVPLTSNDAVHDKIPKNLDVGMVSDFVSEIDSSNEITDCDKKPERQENVGLYTEDNPNETNPAVKDETVNKLAASAEWNQRKQEEFNQILKKMVESKPVSFGKSQPSRNQNISFERRGGSYNHYKEKRDEKLKGAKSGKVEKEIRMCIAVLKLGFLGWFIGFSMQVFYHIFGSWS</sequence>
<dbReference type="EMBL" id="CM003376">
    <property type="protein sequence ID" value="KOM45172.1"/>
    <property type="molecule type" value="Genomic_DNA"/>
</dbReference>
<organism evidence="3 4">
    <name type="scientific">Phaseolus angularis</name>
    <name type="common">Azuki bean</name>
    <name type="synonym">Vigna angularis</name>
    <dbReference type="NCBI Taxonomy" id="3914"/>
    <lineage>
        <taxon>Eukaryota</taxon>
        <taxon>Viridiplantae</taxon>
        <taxon>Streptophyta</taxon>
        <taxon>Embryophyta</taxon>
        <taxon>Tracheophyta</taxon>
        <taxon>Spermatophyta</taxon>
        <taxon>Magnoliopsida</taxon>
        <taxon>eudicotyledons</taxon>
        <taxon>Gunneridae</taxon>
        <taxon>Pentapetalae</taxon>
        <taxon>rosids</taxon>
        <taxon>fabids</taxon>
        <taxon>Fabales</taxon>
        <taxon>Fabaceae</taxon>
        <taxon>Papilionoideae</taxon>
        <taxon>50 kb inversion clade</taxon>
        <taxon>NPAAA clade</taxon>
        <taxon>indigoferoid/millettioid clade</taxon>
        <taxon>Phaseoleae</taxon>
        <taxon>Vigna</taxon>
    </lineage>
</organism>
<evidence type="ECO:0000313" key="4">
    <source>
        <dbReference type="Proteomes" id="UP000053144"/>
    </source>
</evidence>
<dbReference type="Proteomes" id="UP000053144">
    <property type="component" value="Chromosome 6"/>
</dbReference>
<accession>A0A0L9URF5</accession>
<feature type="region of interest" description="Disordered" evidence="1">
    <location>
        <begin position="115"/>
        <end position="136"/>
    </location>
</feature>
<name>A0A0L9URF5_PHAAN</name>
<dbReference type="Gramene" id="KOM45172">
    <property type="protein sequence ID" value="KOM45172"/>
    <property type="gene ID" value="LR48_Vigan06g047800"/>
</dbReference>
<feature type="transmembrane region" description="Helical" evidence="2">
    <location>
        <begin position="165"/>
        <end position="187"/>
    </location>
</feature>
<feature type="compositionally biased region" description="Polar residues" evidence="1">
    <location>
        <begin position="118"/>
        <end position="129"/>
    </location>
</feature>
<evidence type="ECO:0000313" key="3">
    <source>
        <dbReference type="EMBL" id="KOM45172.1"/>
    </source>
</evidence>
<evidence type="ECO:0000256" key="1">
    <source>
        <dbReference type="SAM" id="MobiDB-lite"/>
    </source>
</evidence>
<evidence type="ECO:0000256" key="2">
    <source>
        <dbReference type="SAM" id="Phobius"/>
    </source>
</evidence>
<keyword evidence="2" id="KW-0472">Membrane</keyword>
<reference evidence="4" key="1">
    <citation type="journal article" date="2015" name="Proc. Natl. Acad. Sci. U.S.A.">
        <title>Genome sequencing of adzuki bean (Vigna angularis) provides insight into high starch and low fat accumulation and domestication.</title>
        <authorList>
            <person name="Yang K."/>
            <person name="Tian Z."/>
            <person name="Chen C."/>
            <person name="Luo L."/>
            <person name="Zhao B."/>
            <person name="Wang Z."/>
            <person name="Yu L."/>
            <person name="Li Y."/>
            <person name="Sun Y."/>
            <person name="Li W."/>
            <person name="Chen Y."/>
            <person name="Li Y."/>
            <person name="Zhang Y."/>
            <person name="Ai D."/>
            <person name="Zhao J."/>
            <person name="Shang C."/>
            <person name="Ma Y."/>
            <person name="Wu B."/>
            <person name="Wang M."/>
            <person name="Gao L."/>
            <person name="Sun D."/>
            <person name="Zhang P."/>
            <person name="Guo F."/>
            <person name="Wang W."/>
            <person name="Li Y."/>
            <person name="Wang J."/>
            <person name="Varshney R.K."/>
            <person name="Wang J."/>
            <person name="Ling H.Q."/>
            <person name="Wan P."/>
        </authorList>
    </citation>
    <scope>NUCLEOTIDE SEQUENCE</scope>
    <source>
        <strain evidence="4">cv. Jingnong 6</strain>
    </source>
</reference>